<keyword evidence="2" id="KW-0813">Transport</keyword>
<evidence type="ECO:0000259" key="9">
    <source>
        <dbReference type="Pfam" id="PF06422"/>
    </source>
</evidence>
<dbReference type="Pfam" id="PF01061">
    <property type="entry name" value="ABC2_membrane"/>
    <property type="match status" value="1"/>
</dbReference>
<feature type="compositionally biased region" description="Basic and acidic residues" evidence="6">
    <location>
        <begin position="220"/>
        <end position="237"/>
    </location>
</feature>
<keyword evidence="4 7" id="KW-1133">Transmembrane helix</keyword>
<dbReference type="Proteomes" id="UP001152300">
    <property type="component" value="Unassembled WGS sequence"/>
</dbReference>
<reference evidence="10" key="1">
    <citation type="submission" date="2022-11" db="EMBL/GenBank/DDBJ databases">
        <title>Genome Resource of Sclerotinia nivalis Strain SnTB1, a Plant Pathogen Isolated from American Ginseng.</title>
        <authorList>
            <person name="Fan S."/>
        </authorList>
    </citation>
    <scope>NUCLEOTIDE SEQUENCE</scope>
    <source>
        <strain evidence="10">SnTB1</strain>
    </source>
</reference>
<feature type="domain" description="ABC-2 type transporter transmembrane" evidence="8">
    <location>
        <begin position="14"/>
        <end position="91"/>
    </location>
</feature>
<evidence type="ECO:0000256" key="6">
    <source>
        <dbReference type="SAM" id="MobiDB-lite"/>
    </source>
</evidence>
<dbReference type="GO" id="GO:0005524">
    <property type="term" value="F:ATP binding"/>
    <property type="evidence" value="ECO:0007669"/>
    <property type="project" value="InterPro"/>
</dbReference>
<evidence type="ECO:0008006" key="12">
    <source>
        <dbReference type="Google" id="ProtNLM"/>
    </source>
</evidence>
<evidence type="ECO:0000313" key="10">
    <source>
        <dbReference type="EMBL" id="KAJ8063365.1"/>
    </source>
</evidence>
<organism evidence="10 11">
    <name type="scientific">Sclerotinia nivalis</name>
    <dbReference type="NCBI Taxonomy" id="352851"/>
    <lineage>
        <taxon>Eukaryota</taxon>
        <taxon>Fungi</taxon>
        <taxon>Dikarya</taxon>
        <taxon>Ascomycota</taxon>
        <taxon>Pezizomycotina</taxon>
        <taxon>Leotiomycetes</taxon>
        <taxon>Helotiales</taxon>
        <taxon>Sclerotiniaceae</taxon>
        <taxon>Sclerotinia</taxon>
    </lineage>
</organism>
<dbReference type="InterPro" id="IPR010929">
    <property type="entry name" value="PDR_CDR_ABC"/>
</dbReference>
<feature type="transmembrane region" description="Helical" evidence="7">
    <location>
        <begin position="15"/>
        <end position="38"/>
    </location>
</feature>
<evidence type="ECO:0000256" key="1">
    <source>
        <dbReference type="ARBA" id="ARBA00004141"/>
    </source>
</evidence>
<dbReference type="Pfam" id="PF06422">
    <property type="entry name" value="PDR_CDR"/>
    <property type="match status" value="1"/>
</dbReference>
<protein>
    <recommendedName>
        <fullName evidence="12">ABC-2 type transporter domain-containing protein</fullName>
    </recommendedName>
</protein>
<dbReference type="InterPro" id="IPR013525">
    <property type="entry name" value="ABC2_TM"/>
</dbReference>
<keyword evidence="5 7" id="KW-0472">Membrane</keyword>
<comment type="caution">
    <text evidence="10">The sequence shown here is derived from an EMBL/GenBank/DDBJ whole genome shotgun (WGS) entry which is preliminary data.</text>
</comment>
<evidence type="ECO:0000259" key="8">
    <source>
        <dbReference type="Pfam" id="PF01061"/>
    </source>
</evidence>
<dbReference type="GO" id="GO:0016020">
    <property type="term" value="C:membrane"/>
    <property type="evidence" value="ECO:0007669"/>
    <property type="project" value="UniProtKB-SubCell"/>
</dbReference>
<dbReference type="AlphaFoldDB" id="A0A9X0AID6"/>
<dbReference type="EMBL" id="JAPEIS010000009">
    <property type="protein sequence ID" value="KAJ8063365.1"/>
    <property type="molecule type" value="Genomic_DNA"/>
</dbReference>
<gene>
    <name evidence="10" type="ORF">OCU04_008594</name>
</gene>
<name>A0A9X0AID6_9HELO</name>
<dbReference type="OrthoDB" id="245989at2759"/>
<evidence type="ECO:0000256" key="2">
    <source>
        <dbReference type="ARBA" id="ARBA00022448"/>
    </source>
</evidence>
<feature type="transmembrane region" description="Helical" evidence="7">
    <location>
        <begin position="50"/>
        <end position="72"/>
    </location>
</feature>
<dbReference type="GO" id="GO:0140359">
    <property type="term" value="F:ABC-type transporter activity"/>
    <property type="evidence" value="ECO:0007669"/>
    <property type="project" value="InterPro"/>
</dbReference>
<evidence type="ECO:0000256" key="5">
    <source>
        <dbReference type="ARBA" id="ARBA00023136"/>
    </source>
</evidence>
<sequence>MEHLSGDHHISENGVMLLLIWVYLIYASTFGYMVQVGLELTEMAGNLSNAAFLLSLLFCGIISAPTTLPQVWDIVWRLSPFSYLVDGMLSVGLADVPVKCSQYEFLHFEPVTGSSCGSYMASYLHQAGGYLTNPSAKSRCVYCPLKDSNDFLARAGMSYTNRWRNFCIMWTYVSFNVFMTLFIYWLVRVPKSWKGKPNGDVECSSGSKDKHASEPSGVSHSERSFVKVSGYKEDSPQSRKHGWSEEIELVPM</sequence>
<evidence type="ECO:0000256" key="7">
    <source>
        <dbReference type="SAM" id="Phobius"/>
    </source>
</evidence>
<comment type="subcellular location">
    <subcellularLocation>
        <location evidence="1">Membrane</location>
        <topology evidence="1">Multi-pass membrane protein</topology>
    </subcellularLocation>
</comment>
<keyword evidence="3 7" id="KW-0812">Transmembrane</keyword>
<evidence type="ECO:0000313" key="11">
    <source>
        <dbReference type="Proteomes" id="UP001152300"/>
    </source>
</evidence>
<feature type="transmembrane region" description="Helical" evidence="7">
    <location>
        <begin position="168"/>
        <end position="187"/>
    </location>
</feature>
<keyword evidence="11" id="KW-1185">Reference proteome</keyword>
<evidence type="ECO:0000256" key="4">
    <source>
        <dbReference type="ARBA" id="ARBA00022989"/>
    </source>
</evidence>
<proteinExistence type="predicted"/>
<feature type="region of interest" description="Disordered" evidence="6">
    <location>
        <begin position="195"/>
        <end position="252"/>
    </location>
</feature>
<accession>A0A9X0AID6</accession>
<evidence type="ECO:0000256" key="3">
    <source>
        <dbReference type="ARBA" id="ARBA00022692"/>
    </source>
</evidence>
<feature type="domain" description="CDR ABC transporter" evidence="9">
    <location>
        <begin position="150"/>
        <end position="190"/>
    </location>
</feature>